<keyword evidence="3" id="KW-1185">Reference proteome</keyword>
<evidence type="ECO:0000313" key="3">
    <source>
        <dbReference type="Proteomes" id="UP000887226"/>
    </source>
</evidence>
<sequence length="485" mass="54359">MSGSTLIRPQHDRSRLLDKTIPSLLQPLIRAYVLGYASSTAPRLLTLLLTHLSRRRKNIDIRPNDPFFPSLLAILRGGLELQRFPTFCAALVGGSTLFEIPLRNLFFQLGTRLTSSARFRFTRWVATFVAAWLSLKLLQSKKSEAFTECVTYDTPDGRQTRLKQFAGRTMDLTLFAVTRALDIMVGELWSRRKLRKTAAGTLTSVEKLTSRLTDSAIFSISCALIMWAWVYSPDRLPHSYVKWIKSAAAVDERLLTALRRMRYGEIKYGVETGQAHVLQGMCKDYDLPLNYGDPVKSIPFPCEVVHMGSGPSCEYHAASRMLRSFIWAFMTYLPLNLAISLRNPSLRSLKRALKSSLRSSAFLGSFITLFYYGICLARTRLGPRLLGSSTSKCQQMDSGLCIASGCSLSGWSILLENGGRRQDISLFVAPRALATLLPRRYPMESQWRETLAFAASAATVFTCVKERPERVRGVLGKVLRSVLAA</sequence>
<dbReference type="InterPro" id="IPR026749">
    <property type="entry name" value="Tmem135"/>
</dbReference>
<gene>
    <name evidence="2" type="ORF">BJ878DRAFT_197477</name>
</gene>
<organism evidence="2 3">
    <name type="scientific">Calycina marina</name>
    <dbReference type="NCBI Taxonomy" id="1763456"/>
    <lineage>
        <taxon>Eukaryota</taxon>
        <taxon>Fungi</taxon>
        <taxon>Dikarya</taxon>
        <taxon>Ascomycota</taxon>
        <taxon>Pezizomycotina</taxon>
        <taxon>Leotiomycetes</taxon>
        <taxon>Helotiales</taxon>
        <taxon>Pezizellaceae</taxon>
        <taxon>Calycina</taxon>
    </lineage>
</organism>
<dbReference type="Proteomes" id="UP000887226">
    <property type="component" value="Unassembled WGS sequence"/>
</dbReference>
<keyword evidence="1" id="KW-1133">Transmembrane helix</keyword>
<evidence type="ECO:0000256" key="1">
    <source>
        <dbReference type="SAM" id="Phobius"/>
    </source>
</evidence>
<comment type="caution">
    <text evidence="2">The sequence shown here is derived from an EMBL/GenBank/DDBJ whole genome shotgun (WGS) entry which is preliminary data.</text>
</comment>
<proteinExistence type="predicted"/>
<evidence type="ECO:0008006" key="4">
    <source>
        <dbReference type="Google" id="ProtNLM"/>
    </source>
</evidence>
<dbReference type="PANTHER" id="PTHR12459:SF15">
    <property type="entry name" value="TRANSMEMBRANE PROTEIN 135"/>
    <property type="match status" value="1"/>
</dbReference>
<dbReference type="OrthoDB" id="4021778at2759"/>
<dbReference type="EMBL" id="MU253740">
    <property type="protein sequence ID" value="KAG9248988.1"/>
    <property type="molecule type" value="Genomic_DNA"/>
</dbReference>
<dbReference type="AlphaFoldDB" id="A0A9P7ZCN1"/>
<dbReference type="PANTHER" id="PTHR12459">
    <property type="entry name" value="TRANSMEMBRANE PROTEIN 135-RELATED"/>
    <property type="match status" value="1"/>
</dbReference>
<name>A0A9P7ZCN1_9HELO</name>
<feature type="transmembrane region" description="Helical" evidence="1">
    <location>
        <begin position="355"/>
        <end position="374"/>
    </location>
</feature>
<evidence type="ECO:0000313" key="2">
    <source>
        <dbReference type="EMBL" id="KAG9248988.1"/>
    </source>
</evidence>
<feature type="transmembrane region" description="Helical" evidence="1">
    <location>
        <begin position="325"/>
        <end position="343"/>
    </location>
</feature>
<protein>
    <recommendedName>
        <fullName evidence="4">Integral membrane protein</fullName>
    </recommendedName>
</protein>
<accession>A0A9P7ZCN1</accession>
<reference evidence="2" key="1">
    <citation type="journal article" date="2021" name="IMA Fungus">
        <title>Genomic characterization of three marine fungi, including Emericellopsis atlantica sp. nov. with signatures of a generalist lifestyle and marine biomass degradation.</title>
        <authorList>
            <person name="Hagestad O.C."/>
            <person name="Hou L."/>
            <person name="Andersen J.H."/>
            <person name="Hansen E.H."/>
            <person name="Altermark B."/>
            <person name="Li C."/>
            <person name="Kuhnert E."/>
            <person name="Cox R.J."/>
            <person name="Crous P.W."/>
            <person name="Spatafora J.W."/>
            <person name="Lail K."/>
            <person name="Amirebrahimi M."/>
            <person name="Lipzen A."/>
            <person name="Pangilinan J."/>
            <person name="Andreopoulos W."/>
            <person name="Hayes R.D."/>
            <person name="Ng V."/>
            <person name="Grigoriev I.V."/>
            <person name="Jackson S.A."/>
            <person name="Sutton T.D.S."/>
            <person name="Dobson A.D.W."/>
            <person name="Rama T."/>
        </authorList>
    </citation>
    <scope>NUCLEOTIDE SEQUENCE</scope>
    <source>
        <strain evidence="2">TRa3180A</strain>
    </source>
</reference>
<keyword evidence="1" id="KW-0472">Membrane</keyword>
<keyword evidence="1" id="KW-0812">Transmembrane</keyword>